<name>A0A2N5W8Q8_9BASI</name>
<dbReference type="AlphaFoldDB" id="A0A2N5W8Q8"/>
<reference evidence="6 7" key="1">
    <citation type="submission" date="2017-11" db="EMBL/GenBank/DDBJ databases">
        <title>De novo assembly and phasing of dikaryotic genomes from two isolates of Puccinia coronata f. sp. avenae, the causal agent of oat crown rust.</title>
        <authorList>
            <person name="Miller M.E."/>
            <person name="Zhang Y."/>
            <person name="Omidvar V."/>
            <person name="Sperschneider J."/>
            <person name="Schwessinger B."/>
            <person name="Raley C."/>
            <person name="Palmer J.M."/>
            <person name="Garnica D."/>
            <person name="Upadhyaya N."/>
            <person name="Rathjen J."/>
            <person name="Taylor J.M."/>
            <person name="Park R.F."/>
            <person name="Dodds P.N."/>
            <person name="Hirsch C.D."/>
            <person name="Kianian S.F."/>
            <person name="Figueroa M."/>
        </authorList>
    </citation>
    <scope>NUCLEOTIDE SEQUENCE [LARGE SCALE GENOMIC DNA]</scope>
    <source>
        <strain evidence="5">12NC29</strain>
        <strain evidence="4">12SD80</strain>
    </source>
</reference>
<feature type="region of interest" description="Disordered" evidence="1">
    <location>
        <begin position="266"/>
        <end position="289"/>
    </location>
</feature>
<evidence type="ECO:0000313" key="5">
    <source>
        <dbReference type="EMBL" id="PLW58630.1"/>
    </source>
</evidence>
<keyword evidence="2" id="KW-1133">Transmembrane helix</keyword>
<feature type="region of interest" description="Disordered" evidence="1">
    <location>
        <begin position="307"/>
        <end position="334"/>
    </location>
</feature>
<feature type="transmembrane region" description="Helical" evidence="2">
    <location>
        <begin position="86"/>
        <end position="105"/>
    </location>
</feature>
<dbReference type="EMBL" id="PGCI01000117">
    <property type="protein sequence ID" value="PLW39250.1"/>
    <property type="molecule type" value="Genomic_DNA"/>
</dbReference>
<dbReference type="EMBL" id="PGCJ01000002">
    <property type="protein sequence ID" value="PLW58630.1"/>
    <property type="molecule type" value="Genomic_DNA"/>
</dbReference>
<feature type="transmembrane region" description="Helical" evidence="2">
    <location>
        <begin position="216"/>
        <end position="237"/>
    </location>
</feature>
<dbReference type="Proteomes" id="UP000235392">
    <property type="component" value="Unassembled WGS sequence"/>
</dbReference>
<evidence type="ECO:0000313" key="7">
    <source>
        <dbReference type="Proteomes" id="UP000235392"/>
    </source>
</evidence>
<feature type="transmembrane region" description="Helical" evidence="2">
    <location>
        <begin position="117"/>
        <end position="140"/>
    </location>
</feature>
<dbReference type="EMBL" id="PGCJ01000919">
    <property type="protein sequence ID" value="PLW14533.1"/>
    <property type="molecule type" value="Genomic_DNA"/>
</dbReference>
<keyword evidence="2" id="KW-0812">Transmembrane</keyword>
<feature type="compositionally biased region" description="Polar residues" evidence="1">
    <location>
        <begin position="41"/>
        <end position="52"/>
    </location>
</feature>
<protein>
    <recommendedName>
        <fullName evidence="8">MARVEL domain-containing protein</fullName>
    </recommendedName>
</protein>
<dbReference type="Proteomes" id="UP000235388">
    <property type="component" value="Unassembled WGS sequence"/>
</dbReference>
<accession>A0A2N5W8Q8</accession>
<sequence>MSDFLEKLRGADFTGLNRAFGKGKHSPKIPPIATGIGGAPVSSQDGAQSSRSARGFAQIGDQDRNPTHSLLDDEDTSPTQITIRGITLFFLFINLFIYIAIAIFQKKWGVGPSGLTGLAIFVLVQALLHALVFLLVPQIYERTDMLRGFARAIRLTRIQFIVYGTQTGLALILSLIATISAYTGGCKSSKADPNASNTDYISHIGGFCRNKRAAAAFWWFSFLSFSLSLAIVFKSWYSIRKLGPRHPAFEPPQGVGVRTVDEDDDEDFRADEPYDRPSPQFPQEMTAVRPSNVGGYYGERPIFDSDRVPSGYASPTGGAHQVDHTRSPPPMAAYKDPFDEIRAQIYQTGR</sequence>
<evidence type="ECO:0008006" key="8">
    <source>
        <dbReference type="Google" id="ProtNLM"/>
    </source>
</evidence>
<gene>
    <name evidence="5" type="ORF">PCANC_00027</name>
    <name evidence="3" type="ORF">PCANC_12972</name>
    <name evidence="4" type="ORF">PCASD_05341</name>
</gene>
<proteinExistence type="predicted"/>
<evidence type="ECO:0000313" key="3">
    <source>
        <dbReference type="EMBL" id="PLW14533.1"/>
    </source>
</evidence>
<evidence type="ECO:0000256" key="2">
    <source>
        <dbReference type="SAM" id="Phobius"/>
    </source>
</evidence>
<evidence type="ECO:0000256" key="1">
    <source>
        <dbReference type="SAM" id="MobiDB-lite"/>
    </source>
</evidence>
<dbReference type="OrthoDB" id="2218151at2759"/>
<feature type="transmembrane region" description="Helical" evidence="2">
    <location>
        <begin position="160"/>
        <end position="182"/>
    </location>
</feature>
<organism evidence="5 6">
    <name type="scientific">Puccinia coronata f. sp. avenae</name>
    <dbReference type="NCBI Taxonomy" id="200324"/>
    <lineage>
        <taxon>Eukaryota</taxon>
        <taxon>Fungi</taxon>
        <taxon>Dikarya</taxon>
        <taxon>Basidiomycota</taxon>
        <taxon>Pucciniomycotina</taxon>
        <taxon>Pucciniomycetes</taxon>
        <taxon>Pucciniales</taxon>
        <taxon>Pucciniaceae</taxon>
        <taxon>Puccinia</taxon>
    </lineage>
</organism>
<feature type="region of interest" description="Disordered" evidence="1">
    <location>
        <begin position="39"/>
        <end position="73"/>
    </location>
</feature>
<keyword evidence="2" id="KW-0472">Membrane</keyword>
<keyword evidence="6" id="KW-1185">Reference proteome</keyword>
<evidence type="ECO:0000313" key="6">
    <source>
        <dbReference type="Proteomes" id="UP000235388"/>
    </source>
</evidence>
<dbReference type="STRING" id="200324.A0A2N5W8Q8"/>
<comment type="caution">
    <text evidence="5">The sequence shown here is derived from an EMBL/GenBank/DDBJ whole genome shotgun (WGS) entry which is preliminary data.</text>
</comment>
<evidence type="ECO:0000313" key="4">
    <source>
        <dbReference type="EMBL" id="PLW39250.1"/>
    </source>
</evidence>